<sequence>MSRVSFAQWLTVDISISDNFSFQPLPEFGIEENVVCFWEDEQVSFTVAIDEQPPHASHDEHWAELESALNKEFGAVTVLQNDVYATEKDVPISYKVFLAGEGDESSHLIYHLISNKKAAYWIIGSPIFCTDAQAINEIIIALMETAKLK</sequence>
<dbReference type="RefSeq" id="WP_236982636.1">
    <property type="nucleotide sequence ID" value="NZ_AP023086.1"/>
</dbReference>
<reference evidence="1 2" key="1">
    <citation type="journal article" date="2022" name="IScience">
        <title>An ultrasensitive nanofiber-based assay for enzymatic hydrolysis and deep-sea microbial degradation of cellulose.</title>
        <authorList>
            <person name="Tsudome M."/>
            <person name="Tachioka M."/>
            <person name="Miyazaki M."/>
            <person name="Uchimura K."/>
            <person name="Tsuda M."/>
            <person name="Takaki Y."/>
            <person name="Deguchi S."/>
        </authorList>
    </citation>
    <scope>NUCLEOTIDE SEQUENCE [LARGE SCALE GENOMIC DNA]</scope>
    <source>
        <strain evidence="1 2">GE09</strain>
    </source>
</reference>
<evidence type="ECO:0000313" key="2">
    <source>
        <dbReference type="Proteomes" id="UP001320119"/>
    </source>
</evidence>
<organism evidence="1 2">
    <name type="scientific">Marinagarivorans cellulosilyticus</name>
    <dbReference type="NCBI Taxonomy" id="2721545"/>
    <lineage>
        <taxon>Bacteria</taxon>
        <taxon>Pseudomonadati</taxon>
        <taxon>Pseudomonadota</taxon>
        <taxon>Gammaproteobacteria</taxon>
        <taxon>Cellvibrionales</taxon>
        <taxon>Cellvibrionaceae</taxon>
        <taxon>Marinagarivorans</taxon>
    </lineage>
</organism>
<accession>A0AAN2BKV3</accession>
<proteinExistence type="predicted"/>
<keyword evidence="2" id="KW-1185">Reference proteome</keyword>
<gene>
    <name evidence="1" type="ORF">MARGE09_P2556</name>
</gene>
<name>A0AAN2BKV3_9GAMM</name>
<dbReference type="KEGG" id="marq:MARGE09_P2556"/>
<dbReference type="Proteomes" id="UP001320119">
    <property type="component" value="Chromosome"/>
</dbReference>
<protein>
    <submittedName>
        <fullName evidence="1">Uncharacterized protein</fullName>
    </submittedName>
</protein>
<dbReference type="AlphaFoldDB" id="A0AAN2BKV3"/>
<dbReference type="EMBL" id="AP023086">
    <property type="protein sequence ID" value="BCD98355.1"/>
    <property type="molecule type" value="Genomic_DNA"/>
</dbReference>
<evidence type="ECO:0000313" key="1">
    <source>
        <dbReference type="EMBL" id="BCD98355.1"/>
    </source>
</evidence>